<proteinExistence type="inferred from homology"/>
<protein>
    <recommendedName>
        <fullName evidence="3">UDP-N-acetylglucosamine diphosphorylase</fullName>
        <ecNumber evidence="3">2.7.7.23</ecNumber>
    </recommendedName>
</protein>
<comment type="similarity">
    <text evidence="2">Belongs to the UDPGP type 1 family.</text>
</comment>
<dbReference type="InterPro" id="IPR029044">
    <property type="entry name" value="Nucleotide-diphossugar_trans"/>
</dbReference>
<sequence>PLAPIPLIPGCFDIGLPSKLSLFHLQAQRIIALQQLSSGSIPWYIMTSEPTRAQTESFFNRHNHFGLDPANVCFFNQGLLPCLTSDAKIILHDKHAIALAPDGNGGLYRALLTNGVLKDMTDRAIKHVHVYCVDNALVRVADPLFIGFAASRNAKLATKVVRKRNAAENVGLVVAKHGKPAVIEYSELDPQTASLKDSHGLLQYGAANIVNHYYSIDFLLQAPQWIDTLPHHIAHKKIPYCDPSTGSLVSPSSPNGIKLEQFIFDVFPLVEMHQFACFEVDRKDEFSPLKNARGTGQDDPDTCRDDILAQGKRWVEKACAVVLTEGVEISPLLSYAGEGLENYVEA</sequence>
<comment type="catalytic activity">
    <reaction evidence="6">
        <text>N-acetyl-alpha-D-glucosamine 1-phosphate + UTP + H(+) = UDP-N-acetyl-alpha-D-glucosamine + diphosphate</text>
        <dbReference type="Rhea" id="RHEA:13509"/>
        <dbReference type="ChEBI" id="CHEBI:15378"/>
        <dbReference type="ChEBI" id="CHEBI:33019"/>
        <dbReference type="ChEBI" id="CHEBI:46398"/>
        <dbReference type="ChEBI" id="CHEBI:57705"/>
        <dbReference type="ChEBI" id="CHEBI:57776"/>
        <dbReference type="EC" id="2.7.7.23"/>
    </reaction>
</comment>
<dbReference type="EC" id="2.7.7.23" evidence="3"/>
<dbReference type="SUPFAM" id="SSF53448">
    <property type="entry name" value="Nucleotide-diphospho-sugar transferases"/>
    <property type="match status" value="1"/>
</dbReference>
<evidence type="ECO:0000256" key="5">
    <source>
        <dbReference type="ARBA" id="ARBA00022695"/>
    </source>
</evidence>
<dbReference type="GO" id="GO:0003977">
    <property type="term" value="F:UDP-N-acetylglucosamine diphosphorylase activity"/>
    <property type="evidence" value="ECO:0007669"/>
    <property type="project" value="UniProtKB-EC"/>
</dbReference>
<dbReference type="STRING" id="1198029.A0A1U7LND4"/>
<evidence type="ECO:0000256" key="6">
    <source>
        <dbReference type="ARBA" id="ARBA00048493"/>
    </source>
</evidence>
<keyword evidence="4" id="KW-0808">Transferase</keyword>
<dbReference type="PANTHER" id="PTHR11952:SF2">
    <property type="entry name" value="LD24639P"/>
    <property type="match status" value="1"/>
</dbReference>
<evidence type="ECO:0000313" key="7">
    <source>
        <dbReference type="EMBL" id="OLL24138.1"/>
    </source>
</evidence>
<dbReference type="InterPro" id="IPR002618">
    <property type="entry name" value="UDPGP_fam"/>
</dbReference>
<dbReference type="OrthoDB" id="532420at2759"/>
<keyword evidence="5" id="KW-0548">Nucleotidyltransferase</keyword>
<accession>A0A1U7LND4</accession>
<feature type="non-terminal residue" evidence="7">
    <location>
        <position position="1"/>
    </location>
</feature>
<comment type="pathway">
    <text evidence="1">Nucleotide-sugar biosynthesis; UDP-N-acetyl-alpha-D-glucosamine biosynthesis; UDP-N-acetyl-alpha-D-glucosamine from N-acetyl-alpha-D-glucosamine 1-phosphate: step 1/1.</text>
</comment>
<dbReference type="OMA" id="THCTVPW"/>
<evidence type="ECO:0000256" key="4">
    <source>
        <dbReference type="ARBA" id="ARBA00022679"/>
    </source>
</evidence>
<evidence type="ECO:0000313" key="8">
    <source>
        <dbReference type="Proteomes" id="UP000186594"/>
    </source>
</evidence>
<gene>
    <name evidence="7" type="ORF">NEOLI_002924</name>
</gene>
<dbReference type="Gene3D" id="3.90.550.10">
    <property type="entry name" value="Spore Coat Polysaccharide Biosynthesis Protein SpsA, Chain A"/>
    <property type="match status" value="1"/>
</dbReference>
<keyword evidence="8" id="KW-1185">Reference proteome</keyword>
<evidence type="ECO:0000256" key="2">
    <source>
        <dbReference type="ARBA" id="ARBA00010401"/>
    </source>
</evidence>
<dbReference type="PANTHER" id="PTHR11952">
    <property type="entry name" value="UDP- GLUCOSE PYROPHOSPHORYLASE"/>
    <property type="match status" value="1"/>
</dbReference>
<dbReference type="Pfam" id="PF01704">
    <property type="entry name" value="UDPGP"/>
    <property type="match status" value="1"/>
</dbReference>
<organism evidence="7 8">
    <name type="scientific">Neolecta irregularis (strain DAH-3)</name>
    <dbReference type="NCBI Taxonomy" id="1198029"/>
    <lineage>
        <taxon>Eukaryota</taxon>
        <taxon>Fungi</taxon>
        <taxon>Dikarya</taxon>
        <taxon>Ascomycota</taxon>
        <taxon>Taphrinomycotina</taxon>
        <taxon>Neolectales</taxon>
        <taxon>Neolectaceae</taxon>
        <taxon>Neolecta</taxon>
    </lineage>
</organism>
<evidence type="ECO:0000256" key="1">
    <source>
        <dbReference type="ARBA" id="ARBA00005208"/>
    </source>
</evidence>
<dbReference type="AlphaFoldDB" id="A0A1U7LND4"/>
<dbReference type="InterPro" id="IPR039741">
    <property type="entry name" value="UDP-sugar_pyrophosphorylase"/>
</dbReference>
<dbReference type="Proteomes" id="UP000186594">
    <property type="component" value="Unassembled WGS sequence"/>
</dbReference>
<dbReference type="CDD" id="cd04193">
    <property type="entry name" value="UDPGlcNAc_PPase"/>
    <property type="match status" value="1"/>
</dbReference>
<dbReference type="GO" id="GO:0006048">
    <property type="term" value="P:UDP-N-acetylglucosamine biosynthetic process"/>
    <property type="evidence" value="ECO:0007669"/>
    <property type="project" value="TreeGrafter"/>
</dbReference>
<evidence type="ECO:0000256" key="3">
    <source>
        <dbReference type="ARBA" id="ARBA00012457"/>
    </source>
</evidence>
<name>A0A1U7LND4_NEOID</name>
<dbReference type="EMBL" id="LXFE01000968">
    <property type="protein sequence ID" value="OLL24138.1"/>
    <property type="molecule type" value="Genomic_DNA"/>
</dbReference>
<comment type="caution">
    <text evidence="7">The sequence shown here is derived from an EMBL/GenBank/DDBJ whole genome shotgun (WGS) entry which is preliminary data.</text>
</comment>
<reference evidence="7 8" key="1">
    <citation type="submission" date="2016-04" db="EMBL/GenBank/DDBJ databases">
        <title>Evolutionary innovation and constraint leading to complex multicellularity in the Ascomycota.</title>
        <authorList>
            <person name="Cisse O."/>
            <person name="Nguyen A."/>
            <person name="Hewitt D.A."/>
            <person name="Jedd G."/>
            <person name="Stajich J.E."/>
        </authorList>
    </citation>
    <scope>NUCLEOTIDE SEQUENCE [LARGE SCALE GENOMIC DNA]</scope>
    <source>
        <strain evidence="7 8">DAH-3</strain>
    </source>
</reference>